<proteinExistence type="predicted"/>
<dbReference type="EMBL" id="JPKR02000005">
    <property type="protein sequence ID" value="KGD79365.1"/>
    <property type="molecule type" value="Genomic_DNA"/>
</dbReference>
<dbReference type="InterPro" id="IPR014729">
    <property type="entry name" value="Rossmann-like_a/b/a_fold"/>
</dbReference>
<name>A0A095VX86_9GAMM</name>
<dbReference type="AlphaFoldDB" id="A0A095VX86"/>
<gene>
    <name evidence="2" type="ORF">HA49_01900</name>
</gene>
<sequence length="257" mass="28242">MQLTQQDITCLNILSRWLARDTFTPETAAGAEMLILAGHAIIPNIEAALQFAAQHQMKLLISGGIGHSTALLKQALNDRARQKGSLPPQGETEADLLRYIAVHEYQLSDDQILCEALSTNCGENAEFSLKMLEESGSIPARVLLVQDPLMQRRTTETFRFAWRETETTFISWPVFTPQLHQESGHLSVVGAGTESGLWDIERYLSMITGEIRRLQDNPQGYGPAGAGFIGHVDFPPEVTEACQRLASGNPALNAASR</sequence>
<feature type="domain" description="DUF218" evidence="1">
    <location>
        <begin position="43"/>
        <end position="174"/>
    </location>
</feature>
<dbReference type="RefSeq" id="WP_038016207.1">
    <property type="nucleotide sequence ID" value="NZ_JPKR02000005.1"/>
</dbReference>
<dbReference type="Gene3D" id="1.10.3620.10">
    <property type="entry name" value="YdcF like domain"/>
    <property type="match status" value="1"/>
</dbReference>
<accession>A0A095VX86</accession>
<organism evidence="2 3">
    <name type="scientific">Tatumella morbirosei</name>
    <dbReference type="NCBI Taxonomy" id="642227"/>
    <lineage>
        <taxon>Bacteria</taxon>
        <taxon>Pseudomonadati</taxon>
        <taxon>Pseudomonadota</taxon>
        <taxon>Gammaproteobacteria</taxon>
        <taxon>Enterobacterales</taxon>
        <taxon>Erwiniaceae</taxon>
        <taxon>Tatumella</taxon>
    </lineage>
</organism>
<evidence type="ECO:0000313" key="2">
    <source>
        <dbReference type="EMBL" id="KGD79365.1"/>
    </source>
</evidence>
<comment type="caution">
    <text evidence="2">The sequence shown here is derived from an EMBL/GenBank/DDBJ whole genome shotgun (WGS) entry which is preliminary data.</text>
</comment>
<dbReference type="GO" id="GO:0005886">
    <property type="term" value="C:plasma membrane"/>
    <property type="evidence" value="ECO:0007669"/>
    <property type="project" value="TreeGrafter"/>
</dbReference>
<dbReference type="STRING" id="642227.HA49_01900"/>
<dbReference type="CDD" id="cd06259">
    <property type="entry name" value="YdcF-like"/>
    <property type="match status" value="1"/>
</dbReference>
<dbReference type="PANTHER" id="PTHR30336:SF20">
    <property type="entry name" value="DUF218 DOMAIN-CONTAINING PROTEIN"/>
    <property type="match status" value="1"/>
</dbReference>
<evidence type="ECO:0000259" key="1">
    <source>
        <dbReference type="Pfam" id="PF02698"/>
    </source>
</evidence>
<dbReference type="PANTHER" id="PTHR30336">
    <property type="entry name" value="INNER MEMBRANE PROTEIN, PROBABLE PERMEASE"/>
    <property type="match status" value="1"/>
</dbReference>
<dbReference type="eggNOG" id="COG1434">
    <property type="taxonomic scope" value="Bacteria"/>
</dbReference>
<dbReference type="Proteomes" id="UP000029577">
    <property type="component" value="Unassembled WGS sequence"/>
</dbReference>
<evidence type="ECO:0000313" key="3">
    <source>
        <dbReference type="Proteomes" id="UP000029577"/>
    </source>
</evidence>
<dbReference type="InterPro" id="IPR051599">
    <property type="entry name" value="Cell_Envelope_Assoc"/>
</dbReference>
<dbReference type="Gene3D" id="3.40.50.620">
    <property type="entry name" value="HUPs"/>
    <property type="match status" value="1"/>
</dbReference>
<protein>
    <recommendedName>
        <fullName evidence="1">DUF218 domain-containing protein</fullName>
    </recommendedName>
</protein>
<dbReference type="InterPro" id="IPR003848">
    <property type="entry name" value="DUF218"/>
</dbReference>
<keyword evidence="3" id="KW-1185">Reference proteome</keyword>
<dbReference type="Pfam" id="PF02698">
    <property type="entry name" value="DUF218"/>
    <property type="match status" value="1"/>
</dbReference>
<reference evidence="2" key="1">
    <citation type="submission" date="2014-12" db="EMBL/GenBank/DDBJ databases">
        <title>The draft genome of the Tatumella morbirosei type strain, LMG23360T isolated from pineapple rot.</title>
        <authorList>
            <person name="Smits T.H."/>
            <person name="Palmer M."/>
            <person name="Venter S.N."/>
            <person name="Duffy B."/>
            <person name="Steenkamp E.T."/>
            <person name="Chan W.Y."/>
            <person name="Coutinho T.A."/>
            <person name="Coetzee M.P."/>
            <person name="De Maayer P."/>
        </authorList>
    </citation>
    <scope>NUCLEOTIDE SEQUENCE [LARGE SCALE GENOMIC DNA]</scope>
    <source>
        <strain evidence="2">LMG 23360</strain>
    </source>
</reference>